<dbReference type="RefSeq" id="WP_069590449.1">
    <property type="nucleotide sequence ID" value="NZ_CP017019.1"/>
</dbReference>
<dbReference type="Proteomes" id="UP000322283">
    <property type="component" value="Unassembled WGS sequence"/>
</dbReference>
<keyword evidence="4" id="KW-1185">Reference proteome</keyword>
<protein>
    <submittedName>
        <fullName evidence="1">Uncharacterized protein</fullName>
    </submittedName>
</protein>
<reference evidence="2 4" key="2">
    <citation type="submission" date="2019-05" db="EMBL/GenBank/DDBJ databases">
        <title>Genome sequence of Moorella thermoacetica ATCC 33924.</title>
        <authorList>
            <person name="Poehlein A."/>
            <person name="Bengelsdorf F.R."/>
            <person name="Duerre P."/>
            <person name="Daniel R."/>
        </authorList>
    </citation>
    <scope>NUCLEOTIDE SEQUENCE [LARGE SCALE GENOMIC DNA]</scope>
    <source>
        <strain evidence="2 4">ATCC 33924</strain>
    </source>
</reference>
<organism evidence="1 3">
    <name type="scientific">Neomoorella thermoacetica</name>
    <name type="common">Clostridium thermoaceticum</name>
    <dbReference type="NCBI Taxonomy" id="1525"/>
    <lineage>
        <taxon>Bacteria</taxon>
        <taxon>Bacillati</taxon>
        <taxon>Bacillota</taxon>
        <taxon>Clostridia</taxon>
        <taxon>Neomoorellales</taxon>
        <taxon>Neomoorellaceae</taxon>
        <taxon>Neomoorella</taxon>
    </lineage>
</organism>
<reference evidence="1 3" key="1">
    <citation type="submission" date="2016-08" db="EMBL/GenBank/DDBJ databases">
        <title>Moorella thermoacetica DSM 103132.</title>
        <authorList>
            <person name="Jendresen C.B."/>
            <person name="Redl S.M."/>
            <person name="Jensen T.O."/>
            <person name="Nielsen A.T."/>
        </authorList>
    </citation>
    <scope>NUCLEOTIDE SEQUENCE [LARGE SCALE GENOMIC DNA]</scope>
    <source>
        <strain evidence="1 3">DSM 103132</strain>
    </source>
</reference>
<dbReference type="AlphaFoldDB" id="A0AAC9MUE3"/>
<gene>
    <name evidence="1" type="ORF">Maut_02245</name>
    <name evidence="2" type="ORF">MTAT_20180</name>
</gene>
<evidence type="ECO:0000313" key="1">
    <source>
        <dbReference type="EMBL" id="AOQ24673.1"/>
    </source>
</evidence>
<dbReference type="Proteomes" id="UP000094598">
    <property type="component" value="Chromosome"/>
</dbReference>
<name>A0AAC9MUE3_NEOTH</name>
<evidence type="ECO:0000313" key="2">
    <source>
        <dbReference type="EMBL" id="TYL12776.1"/>
    </source>
</evidence>
<accession>A0AAC9MUE3</accession>
<evidence type="ECO:0000313" key="3">
    <source>
        <dbReference type="Proteomes" id="UP000094598"/>
    </source>
</evidence>
<dbReference type="EMBL" id="VCDX01000006">
    <property type="protein sequence ID" value="TYL12776.1"/>
    <property type="molecule type" value="Genomic_DNA"/>
</dbReference>
<dbReference type="EMBL" id="CP017019">
    <property type="protein sequence ID" value="AOQ24673.1"/>
    <property type="molecule type" value="Genomic_DNA"/>
</dbReference>
<proteinExistence type="predicted"/>
<sequence>MNWNLAKQIAKEAAITAAAAGIWTTAMAARGVVASIKHAPAVGRAVSKGAAEAIRAGRRGCWYMKNYAIPNAKNEINQIRYTLHEMGQKYPCPECGRTMTFDGTYHRCRCGFYFRNIA</sequence>
<evidence type="ECO:0000313" key="4">
    <source>
        <dbReference type="Proteomes" id="UP000322283"/>
    </source>
</evidence>